<evidence type="ECO:0000313" key="2">
    <source>
        <dbReference type="Proteomes" id="UP000622797"/>
    </source>
</evidence>
<proteinExistence type="predicted"/>
<keyword evidence="2" id="KW-1185">Reference proteome</keyword>
<reference evidence="1" key="2">
    <citation type="submission" date="2020-05" db="EMBL/GenBank/DDBJ databases">
        <authorList>
            <person name="Kim H.-S."/>
            <person name="Proctor R.H."/>
            <person name="Brown D.W."/>
        </authorList>
    </citation>
    <scope>NUCLEOTIDE SEQUENCE</scope>
    <source>
        <strain evidence="1">NRRL 20472</strain>
    </source>
</reference>
<protein>
    <submittedName>
        <fullName evidence="1">Uncharacterized protein</fullName>
    </submittedName>
</protein>
<comment type="caution">
    <text evidence="1">The sequence shown here is derived from an EMBL/GenBank/DDBJ whole genome shotgun (WGS) entry which is preliminary data.</text>
</comment>
<evidence type="ECO:0000313" key="1">
    <source>
        <dbReference type="EMBL" id="KAF4945738.1"/>
    </source>
</evidence>
<accession>A0A8H4WPA1</accession>
<dbReference type="EMBL" id="JABEXW010001218">
    <property type="protein sequence ID" value="KAF4945738.1"/>
    <property type="molecule type" value="Genomic_DNA"/>
</dbReference>
<dbReference type="OrthoDB" id="10409864at2759"/>
<reference evidence="1" key="1">
    <citation type="journal article" date="2020" name="BMC Genomics">
        <title>Correction to: Identification and distribution of gene clusters required for synthesis of sphingolipid metabolism inhibitors in diverse species of the filamentous fungus Fusarium.</title>
        <authorList>
            <person name="Kim H.S."/>
            <person name="Lohmar J.M."/>
            <person name="Busman M."/>
            <person name="Brown D.W."/>
            <person name="Naumann T.A."/>
            <person name="Divon H.H."/>
            <person name="Lysoe E."/>
            <person name="Uhlig S."/>
            <person name="Proctor R.H."/>
        </authorList>
    </citation>
    <scope>NUCLEOTIDE SEQUENCE</scope>
    <source>
        <strain evidence="1">NRRL 20472</strain>
    </source>
</reference>
<name>A0A8H4WPA1_9HYPO</name>
<gene>
    <name evidence="1" type="ORF">FSARC_14372</name>
</gene>
<sequence length="156" mass="18136">MSDSYDYDNDYPAYGPFSPPKWSTLSVAISRPLLGPHYQWSFTIHNEESDTWRTFEAVQDIQNGRWGLNVHHYNPMHDPNYIATAVVRRIEASYFLYLQEICRELSLPNVLTENEPYTSEAYVDDILNSLWSKGIIDTDVWDDVKDVLFAYSGITE</sequence>
<dbReference type="AlphaFoldDB" id="A0A8H4WPA1"/>
<organism evidence="1 2">
    <name type="scientific">Fusarium sarcochroum</name>
    <dbReference type="NCBI Taxonomy" id="1208366"/>
    <lineage>
        <taxon>Eukaryota</taxon>
        <taxon>Fungi</taxon>
        <taxon>Dikarya</taxon>
        <taxon>Ascomycota</taxon>
        <taxon>Pezizomycotina</taxon>
        <taxon>Sordariomycetes</taxon>
        <taxon>Hypocreomycetidae</taxon>
        <taxon>Hypocreales</taxon>
        <taxon>Nectriaceae</taxon>
        <taxon>Fusarium</taxon>
        <taxon>Fusarium lateritium species complex</taxon>
    </lineage>
</organism>
<dbReference type="Proteomes" id="UP000622797">
    <property type="component" value="Unassembled WGS sequence"/>
</dbReference>